<evidence type="ECO:0000313" key="2">
    <source>
        <dbReference type="EMBL" id="GAX24909.1"/>
    </source>
</evidence>
<gene>
    <name evidence="2" type="ORF">FisN_2Lh180</name>
</gene>
<protein>
    <submittedName>
        <fullName evidence="2">Uncharacterized protein</fullName>
    </submittedName>
</protein>
<keyword evidence="3" id="KW-1185">Reference proteome</keyword>
<comment type="caution">
    <text evidence="2">The sequence shown here is derived from an EMBL/GenBank/DDBJ whole genome shotgun (WGS) entry which is preliminary data.</text>
</comment>
<dbReference type="AlphaFoldDB" id="A0A1Z5KF91"/>
<proteinExistence type="predicted"/>
<dbReference type="EMBL" id="BDSP01000218">
    <property type="protein sequence ID" value="GAX24909.1"/>
    <property type="molecule type" value="Genomic_DNA"/>
</dbReference>
<evidence type="ECO:0000313" key="3">
    <source>
        <dbReference type="Proteomes" id="UP000198406"/>
    </source>
</evidence>
<organism evidence="2 3">
    <name type="scientific">Fistulifera solaris</name>
    <name type="common">Oleaginous diatom</name>
    <dbReference type="NCBI Taxonomy" id="1519565"/>
    <lineage>
        <taxon>Eukaryota</taxon>
        <taxon>Sar</taxon>
        <taxon>Stramenopiles</taxon>
        <taxon>Ochrophyta</taxon>
        <taxon>Bacillariophyta</taxon>
        <taxon>Bacillariophyceae</taxon>
        <taxon>Bacillariophycidae</taxon>
        <taxon>Naviculales</taxon>
        <taxon>Naviculaceae</taxon>
        <taxon>Fistulifera</taxon>
    </lineage>
</organism>
<reference evidence="2 3" key="1">
    <citation type="journal article" date="2015" name="Plant Cell">
        <title>Oil accumulation by the oleaginous diatom Fistulifera solaris as revealed by the genome and transcriptome.</title>
        <authorList>
            <person name="Tanaka T."/>
            <person name="Maeda Y."/>
            <person name="Veluchamy A."/>
            <person name="Tanaka M."/>
            <person name="Abida H."/>
            <person name="Marechal E."/>
            <person name="Bowler C."/>
            <person name="Muto M."/>
            <person name="Sunaga Y."/>
            <person name="Tanaka M."/>
            <person name="Yoshino T."/>
            <person name="Taniguchi T."/>
            <person name="Fukuda Y."/>
            <person name="Nemoto M."/>
            <person name="Matsumoto M."/>
            <person name="Wong P.S."/>
            <person name="Aburatani S."/>
            <person name="Fujibuchi W."/>
        </authorList>
    </citation>
    <scope>NUCLEOTIDE SEQUENCE [LARGE SCALE GENOMIC DNA]</scope>
    <source>
        <strain evidence="2 3">JPCC DA0580</strain>
    </source>
</reference>
<feature type="region of interest" description="Disordered" evidence="1">
    <location>
        <begin position="394"/>
        <end position="413"/>
    </location>
</feature>
<evidence type="ECO:0000256" key="1">
    <source>
        <dbReference type="SAM" id="MobiDB-lite"/>
    </source>
</evidence>
<dbReference type="Proteomes" id="UP000198406">
    <property type="component" value="Unassembled WGS sequence"/>
</dbReference>
<dbReference type="InParanoid" id="A0A1Z5KF91"/>
<sequence>MTDYWTEPISLKELNEEKNLLLTQLRATKGFATVQFYQQTCSPSNVQQLLKDMKAHFLICMDDESFIMPKKLPQSVPNDSLYRRAAASITLETKSVYVYGTQNKSVAQVPTTFLTTPFLTQYIEANPQRRLFLGRGGHLSNAESIVLASHPVPLDVSLECTFEDKGQVFIETLARRTSYFGTLTLHSFCFDKYFSFSSFFFFVPAVLKTVSQVTLCMADRFLRRFQFTQPLSSLARKVEYEVAGHFDLDATEGVQVNAPAVTLVFEDIPSRFHTQFLRSSENLREMGVIYHAAKAPSPAQRIQLLQAIATNLDLQRLELGCFSILDTVWEALLEIIASHPSLQSVVFWIRHQPDYWGKNEPDLYALGEFGSVYERKHALRYFFQMSRRQVEARHGESKCHGRASPPQDPCGKSHSHILRCPTGRLRSSFIPLGQR</sequence>
<accession>A0A1Z5KF91</accession>
<name>A0A1Z5KF91_FISSO</name>